<feature type="transmembrane region" description="Helical" evidence="1">
    <location>
        <begin position="6"/>
        <end position="26"/>
    </location>
</feature>
<protein>
    <submittedName>
        <fullName evidence="2">Cytochrome c oxidase cbb3-type subunit 4</fullName>
    </submittedName>
</protein>
<keyword evidence="1" id="KW-0472">Membrane</keyword>
<dbReference type="OrthoDB" id="8604580at2"/>
<dbReference type="Pfam" id="PF05545">
    <property type="entry name" value="FixQ"/>
    <property type="match status" value="1"/>
</dbReference>
<dbReference type="InterPro" id="IPR008621">
    <property type="entry name" value="Cbb3-typ_cyt_oxidase_comp"/>
</dbReference>
<dbReference type="EMBL" id="SNXE01000002">
    <property type="protein sequence ID" value="TDP11835.1"/>
    <property type="molecule type" value="Genomic_DNA"/>
</dbReference>
<keyword evidence="1" id="KW-1133">Transmembrane helix</keyword>
<proteinExistence type="predicted"/>
<evidence type="ECO:0000313" key="2">
    <source>
        <dbReference type="EMBL" id="TDP11835.1"/>
    </source>
</evidence>
<keyword evidence="3" id="KW-1185">Reference proteome</keyword>
<evidence type="ECO:0000313" key="3">
    <source>
        <dbReference type="Proteomes" id="UP000295357"/>
    </source>
</evidence>
<comment type="caution">
    <text evidence="2">The sequence shown here is derived from an EMBL/GenBank/DDBJ whole genome shotgun (WGS) entry which is preliminary data.</text>
</comment>
<evidence type="ECO:0000256" key="1">
    <source>
        <dbReference type="SAM" id="Phobius"/>
    </source>
</evidence>
<dbReference type="RefSeq" id="WP_133602605.1">
    <property type="nucleotide sequence ID" value="NZ_JAUFPJ010000002.1"/>
</dbReference>
<sequence length="52" mass="5925">MDINDLRSAVTLLLLLMFLGIVAWVYSSRRDKRAYDELAALPLREEQGGSEQ</sequence>
<gene>
    <name evidence="2" type="ORF">DFR39_102218</name>
</gene>
<reference evidence="2 3" key="1">
    <citation type="submission" date="2019-03" db="EMBL/GenBank/DDBJ databases">
        <title>Genomic Encyclopedia of Type Strains, Phase IV (KMG-IV): sequencing the most valuable type-strain genomes for metagenomic binning, comparative biology and taxonomic classification.</title>
        <authorList>
            <person name="Goeker M."/>
        </authorList>
    </citation>
    <scope>NUCLEOTIDE SEQUENCE [LARGE SCALE GENOMIC DNA]</scope>
    <source>
        <strain evidence="2 3">DSM 25082</strain>
    </source>
</reference>
<dbReference type="AlphaFoldDB" id="A0A4R6N905"/>
<accession>A0A4R6N905</accession>
<organism evidence="2 3">
    <name type="scientific">Roseateles asaccharophilus</name>
    <dbReference type="NCBI Taxonomy" id="582607"/>
    <lineage>
        <taxon>Bacteria</taxon>
        <taxon>Pseudomonadati</taxon>
        <taxon>Pseudomonadota</taxon>
        <taxon>Betaproteobacteria</taxon>
        <taxon>Burkholderiales</taxon>
        <taxon>Sphaerotilaceae</taxon>
        <taxon>Roseateles</taxon>
    </lineage>
</organism>
<name>A0A4R6N905_9BURK</name>
<dbReference type="Proteomes" id="UP000295357">
    <property type="component" value="Unassembled WGS sequence"/>
</dbReference>
<keyword evidence="1" id="KW-0812">Transmembrane</keyword>